<name>A0A7U9TGX7_9MOLU</name>
<keyword evidence="2" id="KW-1185">Reference proteome</keyword>
<reference evidence="1" key="1">
    <citation type="submission" date="2021-01" db="EMBL/GenBank/DDBJ databases">
        <title>Draft genome sequence of Acholeplasmataceae bacterium strain Mahy22.</title>
        <authorList>
            <person name="Watanabe M."/>
            <person name="Kojima H."/>
            <person name="Fukui M."/>
        </authorList>
    </citation>
    <scope>NUCLEOTIDE SEQUENCE</scope>
    <source>
        <strain evidence="1">Mahy22</strain>
    </source>
</reference>
<dbReference type="EMBL" id="AP024412">
    <property type="protein sequence ID" value="BCR36363.1"/>
    <property type="molecule type" value="Genomic_DNA"/>
</dbReference>
<dbReference type="PANTHER" id="PTHR15239">
    <property type="entry name" value="NUCLEAR EXPORT MEDIATOR FACTOR NEMF"/>
    <property type="match status" value="1"/>
</dbReference>
<dbReference type="GO" id="GO:0072344">
    <property type="term" value="P:rescue of stalled ribosome"/>
    <property type="evidence" value="ECO:0007669"/>
    <property type="project" value="TreeGrafter"/>
</dbReference>
<evidence type="ECO:0008006" key="3">
    <source>
        <dbReference type="Google" id="ProtNLM"/>
    </source>
</evidence>
<evidence type="ECO:0000313" key="1">
    <source>
        <dbReference type="EMBL" id="BCR36363.1"/>
    </source>
</evidence>
<dbReference type="GO" id="GO:0000049">
    <property type="term" value="F:tRNA binding"/>
    <property type="evidence" value="ECO:0007669"/>
    <property type="project" value="TreeGrafter"/>
</dbReference>
<proteinExistence type="predicted"/>
<dbReference type="GO" id="GO:1990112">
    <property type="term" value="C:RQC complex"/>
    <property type="evidence" value="ECO:0007669"/>
    <property type="project" value="TreeGrafter"/>
</dbReference>
<dbReference type="KEGG" id="manr:MPAN_012560"/>
<gene>
    <name evidence="1" type="ORF">MPAN_012560</name>
</gene>
<evidence type="ECO:0000313" key="2">
    <source>
        <dbReference type="Proteomes" id="UP000620133"/>
    </source>
</evidence>
<sequence length="519" mass="60522">MIIDGVFIKYLIKELNINLEKSRLEKIYLSSETTFVMQFYHQGKKHKCVIDLNPSTFSAYITQKPLTSTTNSQFLMTLKKQLEGGILNSITQYLTDRVLIFDFTLFDFIDGPVNKSLIFEAMGKHSNLLLVKNDVLVDTYKKMFFETGRQLIPGANFEFFPTDKKVFDHIDYNTLDNPKMLTKSYMGISLKLASFLFEKQLQISDLVLNPTKDITLNNGYFMDIFPSDHEKKTYETLSDLLDDQKIVNKQFRQSYHLFIEKHLKKLLNKKEQLEKALNDSKEQLKNKDKADYIYQSQIDLHTKQSTLEIYGMTIVLDSQKTLNENAQKFYKSYHKAKRGLVHISQQIKQNNILIDLFESFKTYIDIASEKDIKDIENELIPYGYKAKKQNINKKQKHTPNILTVKDDQATYLVGKNNIQNEYVTHELARSEDYFFHVRGAPGSHVIVKTNNLNEFVIRKASMLAAYYSSLKLSSSIPVDYTLVKYIKKIPRVPGYKVLIKNQKTMFIDIDQEKIETYIK</sequence>
<dbReference type="InterPro" id="IPR051608">
    <property type="entry name" value="RQC_Subunit_NEMF"/>
</dbReference>
<dbReference type="Proteomes" id="UP000620133">
    <property type="component" value="Chromosome"/>
</dbReference>
<protein>
    <recommendedName>
        <fullName evidence="3">Fibronectin-binding domain-containing protein</fullName>
    </recommendedName>
</protein>
<dbReference type="PANTHER" id="PTHR15239:SF6">
    <property type="entry name" value="RIBOSOME QUALITY CONTROL COMPLEX SUBUNIT NEMF"/>
    <property type="match status" value="1"/>
</dbReference>
<dbReference type="Gene3D" id="2.30.310.10">
    <property type="entry name" value="ibrinogen binding protein from staphylococcus aureus domain"/>
    <property type="match status" value="1"/>
</dbReference>
<organism evidence="1 2">
    <name type="scientific">Mariniplasma anaerobium</name>
    <dbReference type="NCBI Taxonomy" id="2735436"/>
    <lineage>
        <taxon>Bacteria</taxon>
        <taxon>Bacillati</taxon>
        <taxon>Mycoplasmatota</taxon>
        <taxon>Mollicutes</taxon>
        <taxon>Acholeplasmatales</taxon>
        <taxon>Acholeplasmataceae</taxon>
        <taxon>Mariniplasma</taxon>
    </lineage>
</organism>
<dbReference type="Pfam" id="PF05833">
    <property type="entry name" value="NFACT_N"/>
    <property type="match status" value="1"/>
</dbReference>
<accession>A0A7U9TGX7</accession>
<dbReference type="RefSeq" id="WP_176238823.1">
    <property type="nucleotide sequence ID" value="NZ_AP024412.1"/>
</dbReference>
<dbReference type="AlphaFoldDB" id="A0A7U9TGX7"/>
<dbReference type="GO" id="GO:0043023">
    <property type="term" value="F:ribosomal large subunit binding"/>
    <property type="evidence" value="ECO:0007669"/>
    <property type="project" value="TreeGrafter"/>
</dbReference>